<dbReference type="PANTHER" id="PTHR34547:SF1">
    <property type="entry name" value="YACP-LIKE NYN DOMAIN PROTEIN"/>
    <property type="match status" value="1"/>
</dbReference>
<dbReference type="OrthoDB" id="9792160at2"/>
<reference evidence="1 2" key="2">
    <citation type="submission" date="2018-03" db="EMBL/GenBank/DDBJ databases">
        <title>The ancient ancestry and fast evolution of plastids.</title>
        <authorList>
            <person name="Moore K.R."/>
            <person name="Magnabosco C."/>
            <person name="Momper L."/>
            <person name="Gold D.A."/>
            <person name="Bosak T."/>
            <person name="Fournier G.P."/>
        </authorList>
    </citation>
    <scope>NUCLEOTIDE SEQUENCE [LARGE SCALE GENOMIC DNA]</scope>
    <source>
        <strain evidence="1 2">CCAP 1448/3</strain>
    </source>
</reference>
<accession>A0A2T1BYV9</accession>
<dbReference type="EMBL" id="PVWJ01000122">
    <property type="protein sequence ID" value="PSB01220.1"/>
    <property type="molecule type" value="Genomic_DNA"/>
</dbReference>
<dbReference type="AlphaFoldDB" id="A0A2T1BYV9"/>
<dbReference type="CDD" id="cd10912">
    <property type="entry name" value="PIN_YacP-like"/>
    <property type="match status" value="1"/>
</dbReference>
<evidence type="ECO:0000313" key="1">
    <source>
        <dbReference type="EMBL" id="PSB01220.1"/>
    </source>
</evidence>
<dbReference type="Proteomes" id="UP000238762">
    <property type="component" value="Unassembled WGS sequence"/>
</dbReference>
<proteinExistence type="predicted"/>
<sequence length="184" mass="21080">MSSSPTNSKLLVDGYNIIGAWPKLGKLRDRHGLEVSRQKLIEALINYSACEGLDTQVVFDAHYQNKPIFSEVITHEVSVCYTDFGQTADTYIEKFCADFRYQVRQSVTRLIVATSDRTQKLVVTGYGAEWISAQRLIGELESTFKRYQTQQKSRKQPTKSFLFDSLDPKTKQRLEDLQKKGNWG</sequence>
<organism evidence="1 2">
    <name type="scientific">Merismopedia glauca CCAP 1448/3</name>
    <dbReference type="NCBI Taxonomy" id="1296344"/>
    <lineage>
        <taxon>Bacteria</taxon>
        <taxon>Bacillati</taxon>
        <taxon>Cyanobacteriota</taxon>
        <taxon>Cyanophyceae</taxon>
        <taxon>Synechococcales</taxon>
        <taxon>Merismopediaceae</taxon>
        <taxon>Merismopedia</taxon>
    </lineage>
</organism>
<evidence type="ECO:0000313" key="2">
    <source>
        <dbReference type="Proteomes" id="UP000238762"/>
    </source>
</evidence>
<comment type="caution">
    <text evidence="1">The sequence shown here is derived from an EMBL/GenBank/DDBJ whole genome shotgun (WGS) entry which is preliminary data.</text>
</comment>
<keyword evidence="2" id="KW-1185">Reference proteome</keyword>
<reference evidence="1 2" key="1">
    <citation type="submission" date="2018-02" db="EMBL/GenBank/DDBJ databases">
        <authorList>
            <person name="Cohen D.B."/>
            <person name="Kent A.D."/>
        </authorList>
    </citation>
    <scope>NUCLEOTIDE SEQUENCE [LARGE SCALE GENOMIC DNA]</scope>
    <source>
        <strain evidence="1 2">CCAP 1448/3</strain>
    </source>
</reference>
<dbReference type="RefSeq" id="WP_106290451.1">
    <property type="nucleotide sequence ID" value="NZ_CAWNTC010000155.1"/>
</dbReference>
<dbReference type="PANTHER" id="PTHR34547">
    <property type="entry name" value="YACP-LIKE NYN DOMAIN PROTEIN"/>
    <property type="match status" value="1"/>
</dbReference>
<name>A0A2T1BYV9_9CYAN</name>
<protein>
    <submittedName>
        <fullName evidence="1">RNA-binding protein</fullName>
    </submittedName>
</protein>
<dbReference type="InterPro" id="IPR010298">
    <property type="entry name" value="YacP-like"/>
</dbReference>
<dbReference type="Pfam" id="PF05991">
    <property type="entry name" value="NYN_YacP"/>
    <property type="match status" value="1"/>
</dbReference>
<gene>
    <name evidence="1" type="ORF">C7B64_19400</name>
</gene>